<feature type="region of interest" description="Disordered" evidence="1">
    <location>
        <begin position="1"/>
        <end position="69"/>
    </location>
</feature>
<organism evidence="2 3">
    <name type="scientific">Phytophthora fragariaefolia</name>
    <dbReference type="NCBI Taxonomy" id="1490495"/>
    <lineage>
        <taxon>Eukaryota</taxon>
        <taxon>Sar</taxon>
        <taxon>Stramenopiles</taxon>
        <taxon>Oomycota</taxon>
        <taxon>Peronosporomycetes</taxon>
        <taxon>Peronosporales</taxon>
        <taxon>Peronosporaceae</taxon>
        <taxon>Phytophthora</taxon>
    </lineage>
</organism>
<gene>
    <name evidence="2" type="ORF">Pfra01_002777200</name>
</gene>
<reference evidence="2" key="1">
    <citation type="submission" date="2023-04" db="EMBL/GenBank/DDBJ databases">
        <title>Phytophthora fragariaefolia NBRC 109709.</title>
        <authorList>
            <person name="Ichikawa N."/>
            <person name="Sato H."/>
            <person name="Tonouchi N."/>
        </authorList>
    </citation>
    <scope>NUCLEOTIDE SEQUENCE</scope>
    <source>
        <strain evidence="2">NBRC 109709</strain>
    </source>
</reference>
<sequence>MSASSSLSTIPAAATGHRRGSKDSLNAMSPFASPRHGGGDGYGTYKEDIDDDDDAGEEDRLLSEEKRPR</sequence>
<dbReference type="Proteomes" id="UP001165121">
    <property type="component" value="Unassembled WGS sequence"/>
</dbReference>
<evidence type="ECO:0000256" key="1">
    <source>
        <dbReference type="SAM" id="MobiDB-lite"/>
    </source>
</evidence>
<feature type="compositionally biased region" description="Basic and acidic residues" evidence="1">
    <location>
        <begin position="58"/>
        <end position="69"/>
    </location>
</feature>
<dbReference type="EMBL" id="BSXT01007484">
    <property type="protein sequence ID" value="GMF63747.1"/>
    <property type="molecule type" value="Genomic_DNA"/>
</dbReference>
<proteinExistence type="predicted"/>
<name>A0A9W7D810_9STRA</name>
<accession>A0A9W7D810</accession>
<protein>
    <submittedName>
        <fullName evidence="2">Unnamed protein product</fullName>
    </submittedName>
</protein>
<keyword evidence="3" id="KW-1185">Reference proteome</keyword>
<evidence type="ECO:0000313" key="3">
    <source>
        <dbReference type="Proteomes" id="UP001165121"/>
    </source>
</evidence>
<comment type="caution">
    <text evidence="2">The sequence shown here is derived from an EMBL/GenBank/DDBJ whole genome shotgun (WGS) entry which is preliminary data.</text>
</comment>
<evidence type="ECO:0000313" key="2">
    <source>
        <dbReference type="EMBL" id="GMF63747.1"/>
    </source>
</evidence>
<feature type="compositionally biased region" description="Acidic residues" evidence="1">
    <location>
        <begin position="48"/>
        <end position="57"/>
    </location>
</feature>
<dbReference type="AlphaFoldDB" id="A0A9W7D810"/>